<proteinExistence type="predicted"/>
<dbReference type="EMBL" id="BTGU01000170">
    <property type="protein sequence ID" value="GMN64171.1"/>
    <property type="molecule type" value="Genomic_DNA"/>
</dbReference>
<evidence type="ECO:0000313" key="1">
    <source>
        <dbReference type="EMBL" id="GMN64171.1"/>
    </source>
</evidence>
<name>A0AA88E1M2_FICCA</name>
<sequence length="103" mass="11502">MPKQKVQSTIVENGFEDRVRIEARIRVKSGSTIKVGLGFRTRGQGQALGPRFGIGSGWVSKTRVKSGFLVVLWLGFRDRVEVGFQVWMPRLESGFGTPIYVGF</sequence>
<organism evidence="1 2">
    <name type="scientific">Ficus carica</name>
    <name type="common">Common fig</name>
    <dbReference type="NCBI Taxonomy" id="3494"/>
    <lineage>
        <taxon>Eukaryota</taxon>
        <taxon>Viridiplantae</taxon>
        <taxon>Streptophyta</taxon>
        <taxon>Embryophyta</taxon>
        <taxon>Tracheophyta</taxon>
        <taxon>Spermatophyta</taxon>
        <taxon>Magnoliopsida</taxon>
        <taxon>eudicotyledons</taxon>
        <taxon>Gunneridae</taxon>
        <taxon>Pentapetalae</taxon>
        <taxon>rosids</taxon>
        <taxon>fabids</taxon>
        <taxon>Rosales</taxon>
        <taxon>Moraceae</taxon>
        <taxon>Ficeae</taxon>
        <taxon>Ficus</taxon>
    </lineage>
</organism>
<dbReference type="Proteomes" id="UP001187192">
    <property type="component" value="Unassembled WGS sequence"/>
</dbReference>
<accession>A0AA88E1M2</accession>
<keyword evidence="2" id="KW-1185">Reference proteome</keyword>
<comment type="caution">
    <text evidence="1">The sequence shown here is derived from an EMBL/GenBank/DDBJ whole genome shotgun (WGS) entry which is preliminary data.</text>
</comment>
<reference evidence="1" key="1">
    <citation type="submission" date="2023-07" db="EMBL/GenBank/DDBJ databases">
        <title>draft genome sequence of fig (Ficus carica).</title>
        <authorList>
            <person name="Takahashi T."/>
            <person name="Nishimura K."/>
        </authorList>
    </citation>
    <scope>NUCLEOTIDE SEQUENCE</scope>
</reference>
<protein>
    <submittedName>
        <fullName evidence="1">Uncharacterized protein</fullName>
    </submittedName>
</protein>
<evidence type="ECO:0000313" key="2">
    <source>
        <dbReference type="Proteomes" id="UP001187192"/>
    </source>
</evidence>
<gene>
    <name evidence="1" type="ORF">TIFTF001_033253</name>
</gene>
<dbReference type="AlphaFoldDB" id="A0AA88E1M2"/>